<dbReference type="SUPFAM" id="SSF51735">
    <property type="entry name" value="NAD(P)-binding Rossmann-fold domains"/>
    <property type="match status" value="1"/>
</dbReference>
<dbReference type="InterPro" id="IPR045760">
    <property type="entry name" value="DAP_DH_C"/>
</dbReference>
<name>A0A1X0DJW1_MYCHE</name>
<accession>A0A1X0DJW1</accession>
<evidence type="ECO:0000259" key="1">
    <source>
        <dbReference type="Pfam" id="PF19328"/>
    </source>
</evidence>
<dbReference type="OrthoDB" id="4759936at2"/>
<keyword evidence="3" id="KW-1185">Reference proteome</keyword>
<dbReference type="Gene3D" id="3.40.50.720">
    <property type="entry name" value="NAD(P)-binding Rossmann-like Domain"/>
    <property type="match status" value="1"/>
</dbReference>
<sequence>MPYRVIQWGTGNTGAHTLRFLLQDTAFDVVGVWVKREQNVGRTAGELARLVTGGPRATHDIDDLVALDADCVVYMAAEPSGSPKEAGTDGWESVDTMCRLLASGKNVVATGISGLTNPRAFGDDVYERLRLAAESGGTTFFGTGIEPGFMCDALALSLSSISRGIRSIRAQECLSYATYDQPNYHVSHGGIWGAPCDPSYGDAFAEHILAAGMGGPVLLLADALGVTLDDLTAVVDLAAADEDFEVPMGPIGKGTVAGYRFELLGIVGAETRIAVEHITRIHRDVAPQWPSIGSGGFRVMVEGTPSFTAEVIFDEDDPTTAGCVATAARVVNSIPIVCAAPSGVCSFLDLPTISAAGSFA</sequence>
<dbReference type="RefSeq" id="WP_071509273.1">
    <property type="nucleotide sequence ID" value="NZ_AP022615.1"/>
</dbReference>
<proteinExistence type="predicted"/>
<dbReference type="CDD" id="cd24146">
    <property type="entry name" value="nat-AmDH_N_like"/>
    <property type="match status" value="1"/>
</dbReference>
<organism evidence="2 3">
    <name type="scientific">Mycobacterium heidelbergense</name>
    <dbReference type="NCBI Taxonomy" id="53376"/>
    <lineage>
        <taxon>Bacteria</taxon>
        <taxon>Bacillati</taxon>
        <taxon>Actinomycetota</taxon>
        <taxon>Actinomycetes</taxon>
        <taxon>Mycobacteriales</taxon>
        <taxon>Mycobacteriaceae</taxon>
        <taxon>Mycobacterium</taxon>
        <taxon>Mycobacterium simiae complex</taxon>
    </lineage>
</organism>
<comment type="caution">
    <text evidence="2">The sequence shown here is derived from an EMBL/GenBank/DDBJ whole genome shotgun (WGS) entry which is preliminary data.</text>
</comment>
<protein>
    <recommendedName>
        <fullName evidence="1">2,4-diaminopentanoate dehydrogenase C-terminal domain-containing protein</fullName>
    </recommendedName>
</protein>
<dbReference type="Pfam" id="PF19328">
    <property type="entry name" value="DAP_DH_C"/>
    <property type="match status" value="1"/>
</dbReference>
<evidence type="ECO:0000313" key="2">
    <source>
        <dbReference type="EMBL" id="ORA72439.1"/>
    </source>
</evidence>
<dbReference type="Proteomes" id="UP000192566">
    <property type="component" value="Unassembled WGS sequence"/>
</dbReference>
<dbReference type="InterPro" id="IPR036291">
    <property type="entry name" value="NAD(P)-bd_dom_sf"/>
</dbReference>
<gene>
    <name evidence="2" type="ORF">BST25_14445</name>
</gene>
<dbReference type="STRING" id="53376.BST25_14445"/>
<evidence type="ECO:0000313" key="3">
    <source>
        <dbReference type="Proteomes" id="UP000192566"/>
    </source>
</evidence>
<feature type="domain" description="2,4-diaminopentanoate dehydrogenase C-terminal" evidence="1">
    <location>
        <begin position="211"/>
        <end position="355"/>
    </location>
</feature>
<dbReference type="AlphaFoldDB" id="A0A1X0DJW1"/>
<dbReference type="EMBL" id="MVHR01000020">
    <property type="protein sequence ID" value="ORA72439.1"/>
    <property type="molecule type" value="Genomic_DNA"/>
</dbReference>
<reference evidence="2 3" key="1">
    <citation type="submission" date="2017-02" db="EMBL/GenBank/DDBJ databases">
        <title>The new phylogeny of genus Mycobacterium.</title>
        <authorList>
            <person name="Tortoli E."/>
            <person name="Trovato A."/>
            <person name="Cirillo D.M."/>
        </authorList>
    </citation>
    <scope>NUCLEOTIDE SEQUENCE [LARGE SCALE GENOMIC DNA]</scope>
    <source>
        <strain evidence="2 3">DSM 44471</strain>
    </source>
</reference>